<proteinExistence type="predicted"/>
<dbReference type="SUPFAM" id="SSF56672">
    <property type="entry name" value="DNA/RNA polymerases"/>
    <property type="match status" value="1"/>
</dbReference>
<accession>A0A9W6XJL9</accession>
<evidence type="ECO:0000256" key="7">
    <source>
        <dbReference type="SAM" id="MobiDB-lite"/>
    </source>
</evidence>
<dbReference type="OrthoDB" id="433924at2759"/>
<dbReference type="InterPro" id="IPR041373">
    <property type="entry name" value="RT_RNaseH"/>
</dbReference>
<keyword evidence="3" id="KW-0540">Nuclease</keyword>
<dbReference type="Gene3D" id="2.40.50.40">
    <property type="match status" value="1"/>
</dbReference>
<keyword evidence="10" id="KW-1185">Reference proteome</keyword>
<keyword evidence="2" id="KW-0548">Nucleotidyltransferase</keyword>
<evidence type="ECO:0000313" key="9">
    <source>
        <dbReference type="EMBL" id="GMF40736.1"/>
    </source>
</evidence>
<dbReference type="InterPro" id="IPR016197">
    <property type="entry name" value="Chromo-like_dom_sf"/>
</dbReference>
<feature type="domain" description="Chromo" evidence="8">
    <location>
        <begin position="444"/>
        <end position="494"/>
    </location>
</feature>
<evidence type="ECO:0000256" key="1">
    <source>
        <dbReference type="ARBA" id="ARBA00022679"/>
    </source>
</evidence>
<reference evidence="9" key="1">
    <citation type="submission" date="2023-04" db="EMBL/GenBank/DDBJ databases">
        <title>Phytophthora fragariaefolia NBRC 109709.</title>
        <authorList>
            <person name="Ichikawa N."/>
            <person name="Sato H."/>
            <person name="Tonouchi N."/>
        </authorList>
    </citation>
    <scope>NUCLEOTIDE SEQUENCE</scope>
    <source>
        <strain evidence="9">NBRC 109709</strain>
    </source>
</reference>
<dbReference type="AlphaFoldDB" id="A0A9W6XJL9"/>
<keyword evidence="1" id="KW-0808">Transferase</keyword>
<dbReference type="GO" id="GO:0003964">
    <property type="term" value="F:RNA-directed DNA polymerase activity"/>
    <property type="evidence" value="ECO:0007669"/>
    <property type="project" value="UniProtKB-KW"/>
</dbReference>
<dbReference type="PANTHER" id="PTHR37984:SF5">
    <property type="entry name" value="PROTEIN NYNRIN-LIKE"/>
    <property type="match status" value="1"/>
</dbReference>
<dbReference type="PANTHER" id="PTHR37984">
    <property type="entry name" value="PROTEIN CBG26694"/>
    <property type="match status" value="1"/>
</dbReference>
<protein>
    <submittedName>
        <fullName evidence="9">Unnamed protein product</fullName>
    </submittedName>
</protein>
<evidence type="ECO:0000256" key="2">
    <source>
        <dbReference type="ARBA" id="ARBA00022695"/>
    </source>
</evidence>
<evidence type="ECO:0000256" key="6">
    <source>
        <dbReference type="ARBA" id="ARBA00022918"/>
    </source>
</evidence>
<dbReference type="PROSITE" id="PS50013">
    <property type="entry name" value="CHROMO_2"/>
    <property type="match status" value="1"/>
</dbReference>
<evidence type="ECO:0000313" key="10">
    <source>
        <dbReference type="Proteomes" id="UP001165121"/>
    </source>
</evidence>
<dbReference type="EMBL" id="BSXT01001283">
    <property type="protein sequence ID" value="GMF40736.1"/>
    <property type="molecule type" value="Genomic_DNA"/>
</dbReference>
<dbReference type="InterPro" id="IPR023780">
    <property type="entry name" value="Chromo_domain"/>
</dbReference>
<dbReference type="InterPro" id="IPR043502">
    <property type="entry name" value="DNA/RNA_pol_sf"/>
</dbReference>
<evidence type="ECO:0000259" key="8">
    <source>
        <dbReference type="PROSITE" id="PS50013"/>
    </source>
</evidence>
<dbReference type="Pfam" id="PF00385">
    <property type="entry name" value="Chromo"/>
    <property type="match status" value="1"/>
</dbReference>
<dbReference type="CDD" id="cd00024">
    <property type="entry name" value="CD_CSD"/>
    <property type="match status" value="1"/>
</dbReference>
<feature type="region of interest" description="Disordered" evidence="7">
    <location>
        <begin position="510"/>
        <end position="547"/>
    </location>
</feature>
<dbReference type="SMART" id="SM00298">
    <property type="entry name" value="CHROMO"/>
    <property type="match status" value="1"/>
</dbReference>
<dbReference type="Proteomes" id="UP001165121">
    <property type="component" value="Unassembled WGS sequence"/>
</dbReference>
<dbReference type="SUPFAM" id="SSF54160">
    <property type="entry name" value="Chromo domain-like"/>
    <property type="match status" value="1"/>
</dbReference>
<keyword evidence="4" id="KW-0255">Endonuclease</keyword>
<evidence type="ECO:0000256" key="5">
    <source>
        <dbReference type="ARBA" id="ARBA00022801"/>
    </source>
</evidence>
<dbReference type="InterPro" id="IPR050951">
    <property type="entry name" value="Retrovirus_Pol_polyprotein"/>
</dbReference>
<keyword evidence="6" id="KW-0695">RNA-directed DNA polymerase</keyword>
<dbReference type="GO" id="GO:0016787">
    <property type="term" value="F:hydrolase activity"/>
    <property type="evidence" value="ECO:0007669"/>
    <property type="project" value="UniProtKB-KW"/>
</dbReference>
<name>A0A9W6XJL9_9STRA</name>
<comment type="caution">
    <text evidence="9">The sequence shown here is derived from an EMBL/GenBank/DDBJ whole genome shotgun (WGS) entry which is preliminary data.</text>
</comment>
<sequence length="547" mass="61481">MVEALLQSTKRVAAGILIELDAVEKAAFDNVKDTIASAVTRSFPDDTATTCLLTDASDMGWTVIVTQVKNFDIKTPVQDQQRYLLECLRGTFTGSQLNWIVIKKKAFPIACACAKLDYLLLRPQGFRMFCDHRNLIHVFAPDAGVKKHVKGESLRWSMKVMNFNYIIEHIAGPHNVWAHMVSRWAGNHTLSATTIKHLRADAAHQEPVVATVLPSTPPCDLLMRKTSFGQLWWISRRRSQCTSPTAIRDSPLRFPRTPGRSCHGRAPTSTFRDQDLHSLVSTFVRQCRLCLNTEGGVTIPRPWGETIECSERNDVLHFDYLSMGESFGDSKYLLVLKDHASHYCELVIADTADSMVTVEALLAWHSNLGSHRHGVDEKSGNKLLVTSVGPYRVVRADAHSFRGQHLITGAELHVHTSRLKFYSDSSLNVTEGRLAHISSQGIVLAIEKLEDHRLNSKINDYEILVQWRGLKPIEDSYEPLSSLARDIKRLVKQYVATADQQWQEHWQRVATGGEQQQRLPAASAPAQERRRKARGANGLARKTDGQR</sequence>
<dbReference type="InterPro" id="IPR000953">
    <property type="entry name" value="Chromo/chromo_shadow_dom"/>
</dbReference>
<evidence type="ECO:0000256" key="3">
    <source>
        <dbReference type="ARBA" id="ARBA00022722"/>
    </source>
</evidence>
<gene>
    <name evidence="9" type="ORF">Pfra01_001261300</name>
</gene>
<dbReference type="GO" id="GO:0004519">
    <property type="term" value="F:endonuclease activity"/>
    <property type="evidence" value="ECO:0007669"/>
    <property type="project" value="UniProtKB-KW"/>
</dbReference>
<evidence type="ECO:0000256" key="4">
    <source>
        <dbReference type="ARBA" id="ARBA00022759"/>
    </source>
</evidence>
<organism evidence="9 10">
    <name type="scientific">Phytophthora fragariaefolia</name>
    <dbReference type="NCBI Taxonomy" id="1490495"/>
    <lineage>
        <taxon>Eukaryota</taxon>
        <taxon>Sar</taxon>
        <taxon>Stramenopiles</taxon>
        <taxon>Oomycota</taxon>
        <taxon>Peronosporomycetes</taxon>
        <taxon>Peronosporales</taxon>
        <taxon>Peronosporaceae</taxon>
        <taxon>Phytophthora</taxon>
    </lineage>
</organism>
<dbReference type="Pfam" id="PF17917">
    <property type="entry name" value="RT_RNaseH"/>
    <property type="match status" value="1"/>
</dbReference>
<keyword evidence="5" id="KW-0378">Hydrolase</keyword>